<accession>A0A1T5HAV3</accession>
<evidence type="ECO:0000313" key="1">
    <source>
        <dbReference type="EMBL" id="SKC17679.1"/>
    </source>
</evidence>
<dbReference type="EMBL" id="FUZA01000010">
    <property type="protein sequence ID" value="SKC17679.1"/>
    <property type="molecule type" value="Genomic_DNA"/>
</dbReference>
<dbReference type="Proteomes" id="UP000190897">
    <property type="component" value="Unassembled WGS sequence"/>
</dbReference>
<reference evidence="2" key="1">
    <citation type="submission" date="2017-02" db="EMBL/GenBank/DDBJ databases">
        <authorList>
            <person name="Varghese N."/>
            <person name="Submissions S."/>
        </authorList>
    </citation>
    <scope>NUCLEOTIDE SEQUENCE [LARGE SCALE GENOMIC DNA]</scope>
    <source>
        <strain evidence="2">DSM 22270</strain>
    </source>
</reference>
<name>A0A1T5HAV3_9BACT</name>
<dbReference type="OrthoDB" id="886255at2"/>
<dbReference type="AlphaFoldDB" id="A0A1T5HAV3"/>
<gene>
    <name evidence="1" type="ORF">SAMN05660293_05172</name>
</gene>
<proteinExistence type="predicted"/>
<sequence length="77" mass="8775">MLHTITIETKDDAEFGQIKDLAKNLGVPFRESHQNLLSKEEQLKLLNQLSWEGDETGDELNAMIYGARRSSSRDVEL</sequence>
<organism evidence="1 2">
    <name type="scientific">Dyadobacter psychrophilus</name>
    <dbReference type="NCBI Taxonomy" id="651661"/>
    <lineage>
        <taxon>Bacteria</taxon>
        <taxon>Pseudomonadati</taxon>
        <taxon>Bacteroidota</taxon>
        <taxon>Cytophagia</taxon>
        <taxon>Cytophagales</taxon>
        <taxon>Spirosomataceae</taxon>
        <taxon>Dyadobacter</taxon>
    </lineage>
</organism>
<protein>
    <submittedName>
        <fullName evidence="1">Uncharacterized protein</fullName>
    </submittedName>
</protein>
<evidence type="ECO:0000313" key="2">
    <source>
        <dbReference type="Proteomes" id="UP000190897"/>
    </source>
</evidence>
<dbReference type="RefSeq" id="WP_082217616.1">
    <property type="nucleotide sequence ID" value="NZ_FUZA01000010.1"/>
</dbReference>
<keyword evidence="2" id="KW-1185">Reference proteome</keyword>